<organism evidence="6 7">
    <name type="scientific">Arthrobacter cupressi</name>
    <dbReference type="NCBI Taxonomy" id="1045773"/>
    <lineage>
        <taxon>Bacteria</taxon>
        <taxon>Bacillati</taxon>
        <taxon>Actinomycetota</taxon>
        <taxon>Actinomycetes</taxon>
        <taxon>Micrococcales</taxon>
        <taxon>Micrococcaceae</taxon>
        <taxon>Arthrobacter</taxon>
    </lineage>
</organism>
<keyword evidence="3" id="KW-0812">Transmembrane</keyword>
<dbReference type="PANTHER" id="PTHR30569">
    <property type="entry name" value="CYTOSINE TRANSPORTER CODB"/>
    <property type="match status" value="1"/>
</dbReference>
<proteinExistence type="inferred from homology"/>
<evidence type="ECO:0000313" key="6">
    <source>
        <dbReference type="EMBL" id="SDI55689.1"/>
    </source>
</evidence>
<keyword evidence="5" id="KW-0472">Membrane</keyword>
<dbReference type="EMBL" id="FNEI01000003">
    <property type="protein sequence ID" value="SDI55689.1"/>
    <property type="molecule type" value="Genomic_DNA"/>
</dbReference>
<dbReference type="RefSeq" id="WP_074587341.1">
    <property type="nucleotide sequence ID" value="NZ_FNEI01000003.1"/>
</dbReference>
<dbReference type="CDD" id="cd11484">
    <property type="entry name" value="SLC-NCS1sbd_CobB-like"/>
    <property type="match status" value="1"/>
</dbReference>
<evidence type="ECO:0000256" key="3">
    <source>
        <dbReference type="ARBA" id="ARBA00022692"/>
    </source>
</evidence>
<dbReference type="OrthoDB" id="3169878at2"/>
<dbReference type="InterPro" id="IPR030191">
    <property type="entry name" value="CodB"/>
</dbReference>
<comment type="similarity">
    <text evidence="2">Belongs to the purine-cytosine permease (2.A.39) family.</text>
</comment>
<evidence type="ECO:0000313" key="7">
    <source>
        <dbReference type="Proteomes" id="UP000182130"/>
    </source>
</evidence>
<dbReference type="GO" id="GO:0005886">
    <property type="term" value="C:plasma membrane"/>
    <property type="evidence" value="ECO:0007669"/>
    <property type="project" value="TreeGrafter"/>
</dbReference>
<dbReference type="GO" id="GO:0015209">
    <property type="term" value="F:cytosine transmembrane transporter activity"/>
    <property type="evidence" value="ECO:0007669"/>
    <property type="project" value="InterPro"/>
</dbReference>
<evidence type="ECO:0000256" key="1">
    <source>
        <dbReference type="ARBA" id="ARBA00004141"/>
    </source>
</evidence>
<dbReference type="Gene3D" id="1.10.4160.10">
    <property type="entry name" value="Hydantoin permease"/>
    <property type="match status" value="1"/>
</dbReference>
<keyword evidence="4" id="KW-1133">Transmembrane helix</keyword>
<reference evidence="7" key="1">
    <citation type="submission" date="2016-10" db="EMBL/GenBank/DDBJ databases">
        <authorList>
            <person name="Varghese N."/>
            <person name="Submissions S."/>
        </authorList>
    </citation>
    <scope>NUCLEOTIDE SEQUENCE [LARGE SCALE GENOMIC DNA]</scope>
    <source>
        <strain evidence="7">CGMCC 1.10783</strain>
    </source>
</reference>
<dbReference type="InterPro" id="IPR001248">
    <property type="entry name" value="Pur-cyt_permease"/>
</dbReference>
<protein>
    <submittedName>
        <fullName evidence="6">Cytosine permease</fullName>
    </submittedName>
</protein>
<sequence length="446" mass="47794">MSTSGTGHDDYPITRVPATKRKHWFGIAVQRFGQTSDLSQFLLGATFGFGMTFWDAFWAFTVGALIVEALMIFVGIAGMRQGLTTSMLARWTGFGRGGASVLGLAICISLIGWFGIQSGISGAGLNQIVPEIPTWAWSLAFGLVVTLIVVRGFESMQWLANITVPLFMVLIAWAAWAELSNHSISQLINDAPPGPQLDFVTATTIVAGSAVLGAVITADMTRYNRSAGDVVKQTVVGMTLGNYTIGMIGVLLAHAMKSADVTQIIFSSVGWIGILIIVLGTSKINDWNLYSAGLGVVSFFNSAMNKRLNRGHVTLLLGVVGTVLAAAGILDKFIDILMLLGVVFPPVAGIIMAEYFVIRKWRPLLEATRDSGLPPAESPNWIPATFIIWAISAVLGYFVTFGLPAFNSLAAAFLLYIIAGKLNLLKSYGDNHPTETTTKEEPVTAP</sequence>
<comment type="subcellular location">
    <subcellularLocation>
        <location evidence="1">Membrane</location>
        <topology evidence="1">Multi-pass membrane protein</topology>
    </subcellularLocation>
</comment>
<evidence type="ECO:0000256" key="2">
    <source>
        <dbReference type="ARBA" id="ARBA00008974"/>
    </source>
</evidence>
<evidence type="ECO:0000256" key="4">
    <source>
        <dbReference type="ARBA" id="ARBA00022989"/>
    </source>
</evidence>
<dbReference type="STRING" id="1045773.SAMN05216555_10381"/>
<accession>A0A1G8LIZ0</accession>
<evidence type="ECO:0000256" key="5">
    <source>
        <dbReference type="ARBA" id="ARBA00023136"/>
    </source>
</evidence>
<name>A0A1G8LIZ0_9MICC</name>
<gene>
    <name evidence="6" type="ORF">SAMN05216555_10381</name>
</gene>
<dbReference type="PANTHER" id="PTHR30569:SF0">
    <property type="entry name" value="CYTOSINE PERMEASE"/>
    <property type="match status" value="1"/>
</dbReference>
<dbReference type="AlphaFoldDB" id="A0A1G8LIZ0"/>
<keyword evidence="7" id="KW-1185">Reference proteome</keyword>
<dbReference type="Proteomes" id="UP000182130">
    <property type="component" value="Unassembled WGS sequence"/>
</dbReference>
<dbReference type="Pfam" id="PF02133">
    <property type="entry name" value="Transp_cyt_pur"/>
    <property type="match status" value="1"/>
</dbReference>